<dbReference type="InterPro" id="IPR012944">
    <property type="entry name" value="SusD_RagB_dom"/>
</dbReference>
<feature type="domain" description="SusD-like N-terminal" evidence="7">
    <location>
        <begin position="22"/>
        <end position="240"/>
    </location>
</feature>
<comment type="subcellular location">
    <subcellularLocation>
        <location evidence="1">Cell outer membrane</location>
    </subcellularLocation>
</comment>
<evidence type="ECO:0000313" key="9">
    <source>
        <dbReference type="Proteomes" id="UP000719267"/>
    </source>
</evidence>
<evidence type="ECO:0000256" key="4">
    <source>
        <dbReference type="ARBA" id="ARBA00023237"/>
    </source>
</evidence>
<keyword evidence="9" id="KW-1185">Reference proteome</keyword>
<evidence type="ECO:0000259" key="6">
    <source>
        <dbReference type="Pfam" id="PF07980"/>
    </source>
</evidence>
<proteinExistence type="predicted"/>
<dbReference type="Pfam" id="PF07980">
    <property type="entry name" value="SusD_RagB"/>
    <property type="match status" value="1"/>
</dbReference>
<dbReference type="RefSeq" id="WP_219038873.1">
    <property type="nucleotide sequence ID" value="NZ_JAHWDF010000002.1"/>
</dbReference>
<organism evidence="8 9">
    <name type="scientific">Mesonia aestuariivivens</name>
    <dbReference type="NCBI Taxonomy" id="2796128"/>
    <lineage>
        <taxon>Bacteria</taxon>
        <taxon>Pseudomonadati</taxon>
        <taxon>Bacteroidota</taxon>
        <taxon>Flavobacteriia</taxon>
        <taxon>Flavobacteriales</taxon>
        <taxon>Flavobacteriaceae</taxon>
        <taxon>Mesonia</taxon>
    </lineage>
</organism>
<evidence type="ECO:0000256" key="5">
    <source>
        <dbReference type="SAM" id="SignalP"/>
    </source>
</evidence>
<dbReference type="Pfam" id="PF14322">
    <property type="entry name" value="SusD-like_3"/>
    <property type="match status" value="1"/>
</dbReference>
<evidence type="ECO:0000259" key="7">
    <source>
        <dbReference type="Pfam" id="PF14322"/>
    </source>
</evidence>
<protein>
    <submittedName>
        <fullName evidence="8">RagB/SusD family nutrient uptake outer membrane protein</fullName>
    </submittedName>
</protein>
<evidence type="ECO:0000256" key="2">
    <source>
        <dbReference type="ARBA" id="ARBA00022729"/>
    </source>
</evidence>
<feature type="signal peptide" evidence="5">
    <location>
        <begin position="1"/>
        <end position="21"/>
    </location>
</feature>
<accession>A0ABS6VYB4</accession>
<dbReference type="Proteomes" id="UP000719267">
    <property type="component" value="Unassembled WGS sequence"/>
</dbReference>
<gene>
    <name evidence="8" type="ORF">KW502_02075</name>
</gene>
<keyword evidence="2 5" id="KW-0732">Signal</keyword>
<feature type="domain" description="RagB/SusD" evidence="6">
    <location>
        <begin position="361"/>
        <end position="483"/>
    </location>
</feature>
<name>A0ABS6VYB4_9FLAO</name>
<sequence>MKKKLYTASLLLLILFQWSCSDFLEQEPGSQISIKEQLSTRKGMLEAVVGMYSLVEENTRFENYAVYGDLNGGNIKFTPNLPSAQVEVVSKIQEIYNFNDKARESNLEIFYKNAYRIITAANLLIENVENTPFFTIVEQDQIYAEALSVRAYTHFLLLQVYAQNTNFSEAEKLGIVYKTETLQEELKYAPRLSLAESYVAIVNDLQKSLDLFSDTPILEGPEYSYFREVSVKALLARVQLAQEDYPSALENAKSVIENSGVVLTSKQEYISSWKQPLQPIPEILLEFSVSVDSDGNLSGSKSAIYGYTSNTKYANYAASQDLLNLYTENDIRGDLFLEQQLPTLENNETVNKPYYFTHKFQGNPGNPVFRLSEMYLIAAEAAAQLNENSTALNYLNAIRERAGLTSLTNNNNLKEEIFLEYRRELAFENKLFFDIKRLGKNVTRNDGCISTSCNLNYPSPFFVLPIPQETININTNLIQNEGY</sequence>
<evidence type="ECO:0000256" key="3">
    <source>
        <dbReference type="ARBA" id="ARBA00023136"/>
    </source>
</evidence>
<evidence type="ECO:0000313" key="8">
    <source>
        <dbReference type="EMBL" id="MBW2960586.1"/>
    </source>
</evidence>
<dbReference type="EMBL" id="JAHWDF010000002">
    <property type="protein sequence ID" value="MBW2960586.1"/>
    <property type="molecule type" value="Genomic_DNA"/>
</dbReference>
<reference evidence="8 9" key="1">
    <citation type="submission" date="2021-07" db="EMBL/GenBank/DDBJ databases">
        <title>Mesonia aestuariivivens sp. nov., isolated from a tidal flat.</title>
        <authorList>
            <person name="Kim Y.-O."/>
            <person name="Yoon J.-H."/>
        </authorList>
    </citation>
    <scope>NUCLEOTIDE SEQUENCE [LARGE SCALE GENOMIC DNA]</scope>
    <source>
        <strain evidence="8 9">JHPTF-M18</strain>
    </source>
</reference>
<keyword evidence="3" id="KW-0472">Membrane</keyword>
<comment type="caution">
    <text evidence="8">The sequence shown here is derived from an EMBL/GenBank/DDBJ whole genome shotgun (WGS) entry which is preliminary data.</text>
</comment>
<feature type="chain" id="PRO_5047094919" evidence="5">
    <location>
        <begin position="22"/>
        <end position="483"/>
    </location>
</feature>
<dbReference type="InterPro" id="IPR033985">
    <property type="entry name" value="SusD-like_N"/>
</dbReference>
<evidence type="ECO:0000256" key="1">
    <source>
        <dbReference type="ARBA" id="ARBA00004442"/>
    </source>
</evidence>
<keyword evidence="4" id="KW-0998">Cell outer membrane</keyword>